<comment type="function">
    <text evidence="6 8">One of the essential components for the initiation of protein synthesis. Protects formylmethionyl-tRNA from spontaneous hydrolysis and promotes its binding to the 30S ribosomal subunits. Also involved in the hydrolysis of GTP during the formation of the 70S ribosomal complex.</text>
</comment>
<dbReference type="NCBIfam" id="TIGR00487">
    <property type="entry name" value="IF-2"/>
    <property type="match status" value="1"/>
</dbReference>
<evidence type="ECO:0000256" key="9">
    <source>
        <dbReference type="SAM" id="MobiDB-lite"/>
    </source>
</evidence>
<dbReference type="NCBIfam" id="TIGR00231">
    <property type="entry name" value="small_GTP"/>
    <property type="match status" value="1"/>
</dbReference>
<evidence type="ECO:0000256" key="4">
    <source>
        <dbReference type="ARBA" id="ARBA00022917"/>
    </source>
</evidence>
<protein>
    <recommendedName>
        <fullName evidence="7 8">Translation initiation factor IF-2, chloroplastic</fullName>
    </recommendedName>
</protein>
<evidence type="ECO:0000256" key="3">
    <source>
        <dbReference type="ARBA" id="ARBA00022741"/>
    </source>
</evidence>
<comment type="subcellular location">
    <subcellularLocation>
        <location evidence="8">Plastid</location>
        <location evidence="8">Chloroplast</location>
    </subcellularLocation>
</comment>
<dbReference type="FunFam" id="3.40.50.10050:FF:000001">
    <property type="entry name" value="Translation initiation factor IF-2"/>
    <property type="match status" value="1"/>
</dbReference>
<dbReference type="GO" id="GO:0009507">
    <property type="term" value="C:chloroplast"/>
    <property type="evidence" value="ECO:0007669"/>
    <property type="project" value="UniProtKB-SubCell"/>
</dbReference>
<geneLocation type="chloroplast" evidence="11"/>
<feature type="region of interest" description="Disordered" evidence="9">
    <location>
        <begin position="56"/>
        <end position="77"/>
    </location>
</feature>
<dbReference type="Gene3D" id="2.40.30.10">
    <property type="entry name" value="Translation factors"/>
    <property type="match status" value="2"/>
</dbReference>
<dbReference type="PRINTS" id="PR00315">
    <property type="entry name" value="ELONGATNFCT"/>
</dbReference>
<dbReference type="InterPro" id="IPR000795">
    <property type="entry name" value="T_Tr_GTP-bd_dom"/>
</dbReference>
<keyword evidence="3 8" id="KW-0547">Nucleotide-binding</keyword>
<dbReference type="GO" id="GO:0003924">
    <property type="term" value="F:GTPase activity"/>
    <property type="evidence" value="ECO:0007669"/>
    <property type="project" value="UniProtKB-UniRule"/>
</dbReference>
<organism evidence="11">
    <name type="scientific">Bulboplastis apyrenoidosa</name>
    <dbReference type="NCBI Taxonomy" id="1070855"/>
    <lineage>
        <taxon>Eukaryota</taxon>
        <taxon>Rhodophyta</taxon>
        <taxon>Rhodellophyceae</taxon>
        <taxon>Dixoniellales</taxon>
        <taxon>Dixoniellaceae</taxon>
        <taxon>Bulboplastis</taxon>
    </lineage>
</organism>
<dbReference type="CDD" id="cd03692">
    <property type="entry name" value="mtIF2_IVc"/>
    <property type="match status" value="1"/>
</dbReference>
<dbReference type="InterPro" id="IPR036925">
    <property type="entry name" value="TIF_IF2_dom3_sf"/>
</dbReference>
<dbReference type="Pfam" id="PF04760">
    <property type="entry name" value="IF2_N"/>
    <property type="match status" value="1"/>
</dbReference>
<reference evidence="11" key="1">
    <citation type="submission" date="2017-03" db="EMBL/GenBank/DDBJ databases">
        <title>The new red algal subphylum Proteorhodophytina comprises the largest and most divergent plastid genomes known.</title>
        <authorList>
            <person name="Munoz-Gomez S.A."/>
            <person name="Mejia-Franco F.G."/>
            <person name="Durnin K."/>
            <person name="Morgan C."/>
            <person name="Grisdale C.J."/>
            <person name="Archibald J.M."/>
            <person name="Slamovits C.H."/>
        </authorList>
    </citation>
    <scope>NUCLEOTIDE SEQUENCE</scope>
    <source>
        <strain evidence="11">NIES-2742</strain>
    </source>
</reference>
<dbReference type="InterPro" id="IPR000178">
    <property type="entry name" value="TF_IF2_bacterial-like"/>
</dbReference>
<dbReference type="FunFam" id="3.40.50.300:FF:000019">
    <property type="entry name" value="Translation initiation factor IF-2"/>
    <property type="match status" value="1"/>
</dbReference>
<proteinExistence type="inferred from homology"/>
<feature type="binding site" evidence="8">
    <location>
        <begin position="207"/>
        <end position="214"/>
    </location>
    <ligand>
        <name>GTP</name>
        <dbReference type="ChEBI" id="CHEBI:37565"/>
    </ligand>
</feature>
<comment type="caution">
    <text evidence="8">Lacks conserved residue(s) required for the propagation of feature annotation.</text>
</comment>
<dbReference type="InterPro" id="IPR053905">
    <property type="entry name" value="EF-G-like_DII"/>
</dbReference>
<evidence type="ECO:0000256" key="5">
    <source>
        <dbReference type="ARBA" id="ARBA00023134"/>
    </source>
</evidence>
<dbReference type="GeneID" id="32887572"/>
<dbReference type="InterPro" id="IPR006847">
    <property type="entry name" value="IF2_N"/>
</dbReference>
<dbReference type="Pfam" id="PF22042">
    <property type="entry name" value="EF-G_D2"/>
    <property type="match status" value="1"/>
</dbReference>
<dbReference type="InterPro" id="IPR015760">
    <property type="entry name" value="TIF_IF2"/>
</dbReference>
<feature type="domain" description="Tr-type G" evidence="10">
    <location>
        <begin position="198"/>
        <end position="370"/>
    </location>
</feature>
<keyword evidence="11" id="KW-0934">Plastid</keyword>
<dbReference type="PANTHER" id="PTHR43381:SF5">
    <property type="entry name" value="TR-TYPE G DOMAIN-CONTAINING PROTEIN"/>
    <property type="match status" value="1"/>
</dbReference>
<dbReference type="Gene3D" id="3.40.50.300">
    <property type="entry name" value="P-loop containing nucleotide triphosphate hydrolases"/>
    <property type="match status" value="1"/>
</dbReference>
<dbReference type="Pfam" id="PF00009">
    <property type="entry name" value="GTP_EFTU"/>
    <property type="match status" value="1"/>
</dbReference>
<dbReference type="EMBL" id="KY709209">
    <property type="protein sequence ID" value="ARO90743.1"/>
    <property type="molecule type" value="Genomic_DNA"/>
</dbReference>
<dbReference type="InterPro" id="IPR023115">
    <property type="entry name" value="TIF_IF2_dom3"/>
</dbReference>
<keyword evidence="5 8" id="KW-0342">GTP-binding</keyword>
<dbReference type="GO" id="GO:0003743">
    <property type="term" value="F:translation initiation factor activity"/>
    <property type="evidence" value="ECO:0007669"/>
    <property type="project" value="UniProtKB-UniRule"/>
</dbReference>
<dbReference type="InterPro" id="IPR005225">
    <property type="entry name" value="Small_GTP-bd"/>
</dbReference>
<dbReference type="GO" id="GO:0005525">
    <property type="term" value="F:GTP binding"/>
    <property type="evidence" value="ECO:0007669"/>
    <property type="project" value="UniProtKB-KW"/>
</dbReference>
<keyword evidence="4 8" id="KW-0648">Protein biosynthesis</keyword>
<sequence length="699" mass="77831">MNDTKIISTGFIVSDILLLSNPYLLKHVNTKYNQKSKNNASETVEAEDTNIILESSPDFVSPSTSLKSKSRKKKKNLSKQELQQEQELLTQEDNFSIETSAYSVKTLDTIPVSQLEGPIKLKGTIQLQELAQLFRIPSTEIIKFLFLKGIPSTINQLLDISVIQLIAEAFNQTVVFETDNLQLGDKIITSTSSHELQSRPPVITILGHVDHGKTTLLDTICNTSIANNESGNITQLMDAYEIESSYKGETKKIVVIDTPGHEAFVNMRVKSLNVTDIAILVISATEGIKEQTIEILESIQKLNTKMIIAINKIDQLNADIDKVKQYLSSYGIVAKENGGDYNIVPISALKSMNIDLLINTIYEVAEESNLQANYHQKAEGTILESFLDKTKGPIAKILVQNGSLKLGDIIVAGSFFAKVRAMIDTKNKKLTEAGPSTPLEVWGFEEVPISGQIFKVYDNEKDARLIIKKYKEETTNSFQSSITNFSNLNVLSNSKSIKKLNVIIKADTQGSIEAILNMMKNISQEKVQLNILLALVGELSIADIKTLTTNNAFLINFNVPISFAVKQKAKQHNFNIKKYTVIYDVFNDLEMEMKKLLDPVYKPYKIGEAIVKTSFKLTRGVIAGCLVNSGKLVQDCEIEILRNNECIYKGKLDSLKKVKENVKEINAGNECGVFTSDFQEWKAGDVVYAFNLVEEDAVL</sequence>
<gene>
    <name evidence="8 11" type="primary">infB</name>
</gene>
<evidence type="ECO:0000259" key="10">
    <source>
        <dbReference type="PROSITE" id="PS51722"/>
    </source>
</evidence>
<dbReference type="CDD" id="cd03702">
    <property type="entry name" value="IF2_mtIF2_II"/>
    <property type="match status" value="1"/>
</dbReference>
<dbReference type="PROSITE" id="PS51722">
    <property type="entry name" value="G_TR_2"/>
    <property type="match status" value="1"/>
</dbReference>
<dbReference type="InterPro" id="IPR009000">
    <property type="entry name" value="Transl_B-barrel_sf"/>
</dbReference>
<dbReference type="SUPFAM" id="SSF52540">
    <property type="entry name" value="P-loop containing nucleoside triphosphate hydrolases"/>
    <property type="match status" value="1"/>
</dbReference>
<dbReference type="FunFam" id="2.40.30.10:FF:000054">
    <property type="entry name" value="Translation initiation factor IF-2"/>
    <property type="match status" value="1"/>
</dbReference>
<feature type="binding site" evidence="8">
    <location>
        <begin position="257"/>
        <end position="261"/>
    </location>
    <ligand>
        <name>GTP</name>
        <dbReference type="ChEBI" id="CHEBI:37565"/>
    </ligand>
</feature>
<feature type="compositionally biased region" description="Basic residues" evidence="9">
    <location>
        <begin position="68"/>
        <end position="77"/>
    </location>
</feature>
<dbReference type="SUPFAM" id="SSF50447">
    <property type="entry name" value="Translation proteins"/>
    <property type="match status" value="2"/>
</dbReference>
<evidence type="ECO:0000256" key="1">
    <source>
        <dbReference type="ARBA" id="ARBA00007733"/>
    </source>
</evidence>
<keyword evidence="11" id="KW-0150">Chloroplast</keyword>
<evidence type="ECO:0000256" key="6">
    <source>
        <dbReference type="ARBA" id="ARBA00025162"/>
    </source>
</evidence>
<dbReference type="SUPFAM" id="SSF52156">
    <property type="entry name" value="Initiation factor IF2/eIF5b, domain 3"/>
    <property type="match status" value="1"/>
</dbReference>
<dbReference type="InterPro" id="IPR044145">
    <property type="entry name" value="IF2_II"/>
</dbReference>
<dbReference type="Pfam" id="PF11987">
    <property type="entry name" value="IF-2"/>
    <property type="match status" value="1"/>
</dbReference>
<dbReference type="RefSeq" id="YP_009370254.1">
    <property type="nucleotide sequence ID" value="NC_034787.1"/>
</dbReference>
<evidence type="ECO:0000313" key="11">
    <source>
        <dbReference type="EMBL" id="ARO90743.1"/>
    </source>
</evidence>
<dbReference type="Gene3D" id="3.40.50.10050">
    <property type="entry name" value="Translation initiation factor IF- 2, domain 3"/>
    <property type="match status" value="1"/>
</dbReference>
<accession>A0A1X9PVL0</accession>
<evidence type="ECO:0000256" key="8">
    <source>
        <dbReference type="HAMAP-Rule" id="MF_00100"/>
    </source>
</evidence>
<dbReference type="InterPro" id="IPR027417">
    <property type="entry name" value="P-loop_NTPase"/>
</dbReference>
<name>A0A1X9PVL0_9RHOD</name>
<dbReference type="AlphaFoldDB" id="A0A1X9PVL0"/>
<dbReference type="PROSITE" id="PS01176">
    <property type="entry name" value="IF2"/>
    <property type="match status" value="1"/>
</dbReference>
<evidence type="ECO:0000256" key="7">
    <source>
        <dbReference type="ARBA" id="ARBA00044105"/>
    </source>
</evidence>
<feature type="binding site" evidence="8">
    <location>
        <begin position="311"/>
        <end position="314"/>
    </location>
    <ligand>
        <name>GTP</name>
        <dbReference type="ChEBI" id="CHEBI:37565"/>
    </ligand>
</feature>
<dbReference type="HAMAP" id="MF_00100_B">
    <property type="entry name" value="IF_2_B"/>
    <property type="match status" value="1"/>
</dbReference>
<comment type="similarity">
    <text evidence="1 8">Belongs to the TRAFAC class translation factor GTPase superfamily. Classic translation factor GTPase family. IF-2 subfamily.</text>
</comment>
<dbReference type="PANTHER" id="PTHR43381">
    <property type="entry name" value="TRANSLATION INITIATION FACTOR IF-2-RELATED"/>
    <property type="match status" value="1"/>
</dbReference>
<dbReference type="FunFam" id="2.40.30.10:FF:000008">
    <property type="entry name" value="Translation initiation factor IF-2"/>
    <property type="match status" value="1"/>
</dbReference>
<evidence type="ECO:0000256" key="2">
    <source>
        <dbReference type="ARBA" id="ARBA00022540"/>
    </source>
</evidence>
<dbReference type="CDD" id="cd01887">
    <property type="entry name" value="IF2_eIF5B"/>
    <property type="match status" value="1"/>
</dbReference>
<keyword evidence="2 8" id="KW-0396">Initiation factor</keyword>